<dbReference type="Proteomes" id="UP000234681">
    <property type="component" value="Unassembled WGS sequence"/>
</dbReference>
<dbReference type="EMBL" id="CH474859">
    <property type="protein sequence ID" value="EDL82666.1"/>
    <property type="molecule type" value="Genomic_DNA"/>
</dbReference>
<dbReference type="AlphaFoldDB" id="A6KUX1"/>
<accession>A6KUX1</accession>
<evidence type="ECO:0000313" key="2">
    <source>
        <dbReference type="EMBL" id="EDL82666.1"/>
    </source>
</evidence>
<feature type="region of interest" description="Disordered" evidence="1">
    <location>
        <begin position="1"/>
        <end position="27"/>
    </location>
</feature>
<name>A6KUX1_RAT</name>
<evidence type="ECO:0000313" key="3">
    <source>
        <dbReference type="Proteomes" id="UP000234681"/>
    </source>
</evidence>
<feature type="compositionally biased region" description="Basic and acidic residues" evidence="1">
    <location>
        <begin position="15"/>
        <end position="27"/>
    </location>
</feature>
<reference evidence="3" key="1">
    <citation type="submission" date="2005-06" db="EMBL/GenBank/DDBJ databases">
        <authorList>
            <person name="Mural R.J."/>
            <person name="Li P.W."/>
            <person name="Adams M.D."/>
            <person name="Amanatides P.G."/>
            <person name="Baden-Tillson H."/>
            <person name="Barnstead M."/>
            <person name="Chin S.H."/>
            <person name="Dew I."/>
            <person name="Evans C.A."/>
            <person name="Ferriera S."/>
            <person name="Flanigan M."/>
            <person name="Fosler C."/>
            <person name="Glodek A."/>
            <person name="Gu Z."/>
            <person name="Holt R.A."/>
            <person name="Jennings D."/>
            <person name="Kraft C.L."/>
            <person name="Lu F."/>
            <person name="Nguyen T."/>
            <person name="Nusskern D.R."/>
            <person name="Pfannkoch C.M."/>
            <person name="Sitter C."/>
            <person name="Sutton G.G."/>
            <person name="Venter J.C."/>
            <person name="Wang Z."/>
            <person name="Woodage T."/>
            <person name="Zheng X.H."/>
            <person name="Zhong F."/>
        </authorList>
    </citation>
    <scope>NUCLEOTIDE SEQUENCE [LARGE SCALE GENOMIC DNA]</scope>
    <source>
        <strain>BN</strain>
        <strain evidence="3">Sprague-Dawley</strain>
    </source>
</reference>
<proteinExistence type="predicted"/>
<evidence type="ECO:0000256" key="1">
    <source>
        <dbReference type="SAM" id="MobiDB-lite"/>
    </source>
</evidence>
<organism evidence="2 3">
    <name type="scientific">Rattus norvegicus</name>
    <name type="common">Rat</name>
    <dbReference type="NCBI Taxonomy" id="10116"/>
    <lineage>
        <taxon>Eukaryota</taxon>
        <taxon>Metazoa</taxon>
        <taxon>Chordata</taxon>
        <taxon>Craniata</taxon>
        <taxon>Vertebrata</taxon>
        <taxon>Euteleostomi</taxon>
        <taxon>Mammalia</taxon>
        <taxon>Eutheria</taxon>
        <taxon>Euarchontoglires</taxon>
        <taxon>Glires</taxon>
        <taxon>Rodentia</taxon>
        <taxon>Myomorpha</taxon>
        <taxon>Muroidea</taxon>
        <taxon>Muridae</taxon>
        <taxon>Murinae</taxon>
        <taxon>Rattus</taxon>
    </lineage>
</organism>
<sequence length="27" mass="3391">MESKRTVTHSHPNARTRERQRETYQKY</sequence>
<protein>
    <submittedName>
        <fullName evidence="2">RCG40978</fullName>
    </submittedName>
</protein>
<gene>
    <name evidence="2" type="ORF">rCG_40978</name>
</gene>
<feature type="compositionally biased region" description="Basic residues" evidence="1">
    <location>
        <begin position="1"/>
        <end position="14"/>
    </location>
</feature>